<dbReference type="KEGG" id="chya:V22_38380"/>
<name>A0A517TDW6_9PLAN</name>
<sequence>MEVTATWSRVLPVWWAHFWRNIIASFVCGALSGGIVGFFMGYYGCSMETVQIVTSRVGFFAGLAASVIPMKMVIGLNYGGYRLVLISDSESPDVAAESVD</sequence>
<reference evidence="2 3" key="1">
    <citation type="submission" date="2019-02" db="EMBL/GenBank/DDBJ databases">
        <title>Deep-cultivation of Planctomycetes and their phenomic and genomic characterization uncovers novel biology.</title>
        <authorList>
            <person name="Wiegand S."/>
            <person name="Jogler M."/>
            <person name="Boedeker C."/>
            <person name="Pinto D."/>
            <person name="Vollmers J."/>
            <person name="Rivas-Marin E."/>
            <person name="Kohn T."/>
            <person name="Peeters S.H."/>
            <person name="Heuer A."/>
            <person name="Rast P."/>
            <person name="Oberbeckmann S."/>
            <person name="Bunk B."/>
            <person name="Jeske O."/>
            <person name="Meyerdierks A."/>
            <person name="Storesund J.E."/>
            <person name="Kallscheuer N."/>
            <person name="Luecker S."/>
            <person name="Lage O.M."/>
            <person name="Pohl T."/>
            <person name="Merkel B.J."/>
            <person name="Hornburger P."/>
            <person name="Mueller R.-W."/>
            <person name="Bruemmer F."/>
            <person name="Labrenz M."/>
            <person name="Spormann A.M."/>
            <person name="Op den Camp H."/>
            <person name="Overmann J."/>
            <person name="Amann R."/>
            <person name="Jetten M.S.M."/>
            <person name="Mascher T."/>
            <person name="Medema M.H."/>
            <person name="Devos D.P."/>
            <person name="Kaster A.-K."/>
            <person name="Ovreas L."/>
            <person name="Rohde M."/>
            <person name="Galperin M.Y."/>
            <person name="Jogler C."/>
        </authorList>
    </citation>
    <scope>NUCLEOTIDE SEQUENCE [LARGE SCALE GENOMIC DNA]</scope>
    <source>
        <strain evidence="2 3">V22</strain>
    </source>
</reference>
<feature type="transmembrane region" description="Helical" evidence="1">
    <location>
        <begin position="22"/>
        <end position="45"/>
    </location>
</feature>
<accession>A0A517TDW6</accession>
<keyword evidence="1" id="KW-0472">Membrane</keyword>
<dbReference type="AlphaFoldDB" id="A0A517TDW6"/>
<evidence type="ECO:0000313" key="3">
    <source>
        <dbReference type="Proteomes" id="UP000319976"/>
    </source>
</evidence>
<protein>
    <submittedName>
        <fullName evidence="2">Uncharacterized protein</fullName>
    </submittedName>
</protein>
<dbReference type="Proteomes" id="UP000319976">
    <property type="component" value="Chromosome"/>
</dbReference>
<feature type="transmembrane region" description="Helical" evidence="1">
    <location>
        <begin position="57"/>
        <end position="78"/>
    </location>
</feature>
<keyword evidence="1" id="KW-1133">Transmembrane helix</keyword>
<dbReference type="RefSeq" id="WP_145265761.1">
    <property type="nucleotide sequence ID" value="NZ_CP036316.1"/>
</dbReference>
<keyword evidence="1" id="KW-0812">Transmembrane</keyword>
<keyword evidence="3" id="KW-1185">Reference proteome</keyword>
<gene>
    <name evidence="2" type="ORF">V22_38380</name>
</gene>
<evidence type="ECO:0000256" key="1">
    <source>
        <dbReference type="SAM" id="Phobius"/>
    </source>
</evidence>
<evidence type="ECO:0000313" key="2">
    <source>
        <dbReference type="EMBL" id="QDT66568.1"/>
    </source>
</evidence>
<organism evidence="2 3">
    <name type="scientific">Calycomorphotria hydatis</name>
    <dbReference type="NCBI Taxonomy" id="2528027"/>
    <lineage>
        <taxon>Bacteria</taxon>
        <taxon>Pseudomonadati</taxon>
        <taxon>Planctomycetota</taxon>
        <taxon>Planctomycetia</taxon>
        <taxon>Planctomycetales</taxon>
        <taxon>Planctomycetaceae</taxon>
        <taxon>Calycomorphotria</taxon>
    </lineage>
</organism>
<proteinExistence type="predicted"/>
<dbReference type="EMBL" id="CP036316">
    <property type="protein sequence ID" value="QDT66568.1"/>
    <property type="molecule type" value="Genomic_DNA"/>
</dbReference>
<dbReference type="OrthoDB" id="9812349at2"/>